<name>A0A9E7ARA8_9ACTO</name>
<comment type="subcellular location">
    <subcellularLocation>
        <location evidence="1">Membrane</location>
        <topology evidence="1">Multi-pass membrane protein</topology>
    </subcellularLocation>
</comment>
<feature type="domain" description="GtrA/DPMS transmembrane" evidence="7">
    <location>
        <begin position="58"/>
        <end position="172"/>
    </location>
</feature>
<dbReference type="EMBL" id="CP097095">
    <property type="protein sequence ID" value="UQF80127.1"/>
    <property type="molecule type" value="Genomic_DNA"/>
</dbReference>
<dbReference type="Proteomes" id="UP000830236">
    <property type="component" value="Chromosome"/>
</dbReference>
<evidence type="ECO:0000256" key="4">
    <source>
        <dbReference type="ARBA" id="ARBA00023136"/>
    </source>
</evidence>
<evidence type="ECO:0000313" key="8">
    <source>
        <dbReference type="EMBL" id="UQF80127.1"/>
    </source>
</evidence>
<proteinExistence type="predicted"/>
<evidence type="ECO:0000256" key="6">
    <source>
        <dbReference type="SAM" id="Phobius"/>
    </source>
</evidence>
<dbReference type="AlphaFoldDB" id="A0A9E7ARA8"/>
<dbReference type="InterPro" id="IPR007267">
    <property type="entry name" value="GtrA_DPMS_TM"/>
</dbReference>
<feature type="compositionally biased region" description="Polar residues" evidence="5">
    <location>
        <begin position="1"/>
        <end position="15"/>
    </location>
</feature>
<evidence type="ECO:0000313" key="9">
    <source>
        <dbReference type="Proteomes" id="UP000830236"/>
    </source>
</evidence>
<feature type="transmembrane region" description="Helical" evidence="6">
    <location>
        <begin position="82"/>
        <end position="101"/>
    </location>
</feature>
<evidence type="ECO:0000256" key="3">
    <source>
        <dbReference type="ARBA" id="ARBA00022989"/>
    </source>
</evidence>
<keyword evidence="2 6" id="KW-0812">Transmembrane</keyword>
<protein>
    <submittedName>
        <fullName evidence="8">GtrA family protein</fullName>
    </submittedName>
</protein>
<evidence type="ECO:0000259" key="7">
    <source>
        <dbReference type="Pfam" id="PF04138"/>
    </source>
</evidence>
<reference evidence="8" key="1">
    <citation type="submission" date="2022-05" db="EMBL/GenBank/DDBJ databases">
        <title>Using nanopore sequencing to obtain complete genomes from saliva samples.</title>
        <authorList>
            <person name="Baker J.L."/>
        </authorList>
    </citation>
    <scope>NUCLEOTIDE SEQUENCE</scope>
    <source>
        <strain evidence="8">JCVI-JB-Ag32</strain>
    </source>
</reference>
<feature type="transmembrane region" description="Helical" evidence="6">
    <location>
        <begin position="55"/>
        <end position="76"/>
    </location>
</feature>
<evidence type="ECO:0000256" key="2">
    <source>
        <dbReference type="ARBA" id="ARBA00022692"/>
    </source>
</evidence>
<keyword evidence="4 6" id="KW-0472">Membrane</keyword>
<dbReference type="Pfam" id="PF04138">
    <property type="entry name" value="GtrA_DPMS_TM"/>
    <property type="match status" value="1"/>
</dbReference>
<keyword evidence="3 6" id="KW-1133">Transmembrane helix</keyword>
<evidence type="ECO:0000256" key="5">
    <source>
        <dbReference type="SAM" id="MobiDB-lite"/>
    </source>
</evidence>
<organism evidence="8 9">
    <name type="scientific">Actinomyces graevenitzii</name>
    <dbReference type="NCBI Taxonomy" id="55565"/>
    <lineage>
        <taxon>Bacteria</taxon>
        <taxon>Bacillati</taxon>
        <taxon>Actinomycetota</taxon>
        <taxon>Actinomycetes</taxon>
        <taxon>Actinomycetales</taxon>
        <taxon>Actinomycetaceae</taxon>
        <taxon>Actinomyces</taxon>
    </lineage>
</organism>
<accession>A0A9E7ARA8</accession>
<feature type="transmembrane region" description="Helical" evidence="6">
    <location>
        <begin position="121"/>
        <end position="144"/>
    </location>
</feature>
<gene>
    <name evidence="8" type="ORF">M3I41_02280</name>
</gene>
<sequence>MTQISTAPTTANQAETPEPSETVPMRRAPRMFLQLITALHRLIPKPLGKRVPVTFIGYAIINGSGFLLDISLLWLFNSVFGWYYPLSITLGYALAGLYSLILNRWLNFQAHGHAAAQGARYVFGLISQYVIFILGLSSVLHYGLHINPEVARVISACCEGIYLYVLMRIWVFKGVAEPKL</sequence>
<dbReference type="GO" id="GO:0016020">
    <property type="term" value="C:membrane"/>
    <property type="evidence" value="ECO:0007669"/>
    <property type="project" value="UniProtKB-SubCell"/>
</dbReference>
<dbReference type="KEGG" id="agh:M3I41_02280"/>
<dbReference type="GO" id="GO:0000271">
    <property type="term" value="P:polysaccharide biosynthetic process"/>
    <property type="evidence" value="ECO:0007669"/>
    <property type="project" value="InterPro"/>
</dbReference>
<feature type="transmembrane region" description="Helical" evidence="6">
    <location>
        <begin position="150"/>
        <end position="171"/>
    </location>
</feature>
<feature type="region of interest" description="Disordered" evidence="5">
    <location>
        <begin position="1"/>
        <end position="22"/>
    </location>
</feature>
<evidence type="ECO:0000256" key="1">
    <source>
        <dbReference type="ARBA" id="ARBA00004141"/>
    </source>
</evidence>